<dbReference type="GO" id="GO:0008782">
    <property type="term" value="F:adenosylhomocysteine nucleosidase activity"/>
    <property type="evidence" value="ECO:0007669"/>
    <property type="project" value="TreeGrafter"/>
</dbReference>
<accession>A0A194AE02</accession>
<keyword evidence="1" id="KW-0474">Menaquinone biosynthesis</keyword>
<dbReference type="STRING" id="1592317.DPF_1013"/>
<dbReference type="InterPro" id="IPR000845">
    <property type="entry name" value="Nucleoside_phosphorylase_d"/>
</dbReference>
<dbReference type="GO" id="GO:0008930">
    <property type="term" value="F:methylthioadenosine nucleosidase activity"/>
    <property type="evidence" value="ECO:0007669"/>
    <property type="project" value="TreeGrafter"/>
</dbReference>
<dbReference type="RefSeq" id="WP_069857802.1">
    <property type="nucleotide sequence ID" value="NZ_BDFE01000015.1"/>
</dbReference>
<dbReference type="GO" id="GO:0019284">
    <property type="term" value="P:L-methionine salvage from S-adenosylmethionine"/>
    <property type="evidence" value="ECO:0007669"/>
    <property type="project" value="TreeGrafter"/>
</dbReference>
<organism evidence="4 5">
    <name type="scientific">Desulfoplanes formicivorans</name>
    <dbReference type="NCBI Taxonomy" id="1592317"/>
    <lineage>
        <taxon>Bacteria</taxon>
        <taxon>Pseudomonadati</taxon>
        <taxon>Thermodesulfobacteriota</taxon>
        <taxon>Desulfovibrionia</taxon>
        <taxon>Desulfovibrionales</taxon>
        <taxon>Desulfoplanaceae</taxon>
        <taxon>Desulfoplanes</taxon>
    </lineage>
</organism>
<feature type="domain" description="Nucleoside phosphorylase" evidence="3">
    <location>
        <begin position="29"/>
        <end position="212"/>
    </location>
</feature>
<dbReference type="InterPro" id="IPR035994">
    <property type="entry name" value="Nucleoside_phosphorylase_sf"/>
</dbReference>
<dbReference type="HAMAP" id="MF_00991">
    <property type="entry name" value="MqnB"/>
    <property type="match status" value="1"/>
</dbReference>
<dbReference type="PANTHER" id="PTHR46832">
    <property type="entry name" value="5'-METHYLTHIOADENOSINE/S-ADENOSYLHOMOCYSTEINE NUCLEOSIDASE"/>
    <property type="match status" value="1"/>
</dbReference>
<dbReference type="Pfam" id="PF01048">
    <property type="entry name" value="PNP_UDP_1"/>
    <property type="match status" value="1"/>
</dbReference>
<gene>
    <name evidence="1" type="primary">mqnB</name>
    <name evidence="4" type="ORF">DPF_1013</name>
</gene>
<comment type="caution">
    <text evidence="4">The sequence shown here is derived from an EMBL/GenBank/DDBJ whole genome shotgun (WGS) entry which is preliminary data.</text>
</comment>
<comment type="pathway">
    <text evidence="1">Quinol/quinone metabolism; menaquinone biosynthesis.</text>
</comment>
<dbReference type="UniPathway" id="UPA00079"/>
<dbReference type="InterPro" id="IPR019963">
    <property type="entry name" value="FL_hydrolase_MqnB"/>
</dbReference>
<dbReference type="Proteomes" id="UP000095200">
    <property type="component" value="Unassembled WGS sequence"/>
</dbReference>
<sequence>MLALVFATSRESRACLGPAHAGIREGQWAAITVHDRPCLQVITGIGPVNAALVFGKVLATFPRLQGAINLGIGGSFDLDRADLGEWAAATRETWPEIGVRHKAGVHARTLGFPQGHAGQDTIWESIDLDPDAHARAMNVSLPPSMARLPFITVAGVTATHKRALFLQTMYNGGIENMEGFSLALACATHSLPFLEIRTVSNKVGPRDTKTWQFGKALGQLGRVLPALFATPVPHTTP</sequence>
<dbReference type="NCBIfam" id="TIGR03664">
    <property type="entry name" value="fut_nucase"/>
    <property type="match status" value="1"/>
</dbReference>
<evidence type="ECO:0000256" key="2">
    <source>
        <dbReference type="NCBIfam" id="TIGR03664"/>
    </source>
</evidence>
<evidence type="ECO:0000313" key="5">
    <source>
        <dbReference type="Proteomes" id="UP000095200"/>
    </source>
</evidence>
<dbReference type="Gene3D" id="3.40.50.1580">
    <property type="entry name" value="Nucleoside phosphorylase domain"/>
    <property type="match status" value="1"/>
</dbReference>
<evidence type="ECO:0000259" key="3">
    <source>
        <dbReference type="Pfam" id="PF01048"/>
    </source>
</evidence>
<keyword evidence="5" id="KW-1185">Reference proteome</keyword>
<dbReference type="PANTHER" id="PTHR46832:SF2">
    <property type="entry name" value="FUTALOSINE HYDROLASE"/>
    <property type="match status" value="1"/>
</dbReference>
<dbReference type="GO" id="GO:0009234">
    <property type="term" value="P:menaquinone biosynthetic process"/>
    <property type="evidence" value="ECO:0007669"/>
    <property type="project" value="UniProtKB-UniRule"/>
</dbReference>
<comment type="catalytic activity">
    <reaction evidence="1">
        <text>futalosine + H2O = dehypoxanthine futalosine + hypoxanthine</text>
        <dbReference type="Rhea" id="RHEA:25904"/>
        <dbReference type="ChEBI" id="CHEBI:15377"/>
        <dbReference type="ChEBI" id="CHEBI:17368"/>
        <dbReference type="ChEBI" id="CHEBI:58863"/>
        <dbReference type="ChEBI" id="CHEBI:58864"/>
        <dbReference type="EC" id="3.2.2.26"/>
    </reaction>
</comment>
<evidence type="ECO:0000313" key="4">
    <source>
        <dbReference type="EMBL" id="GAU08307.1"/>
    </source>
</evidence>
<keyword evidence="1" id="KW-0378">Hydrolase</keyword>
<dbReference type="GO" id="GO:0009116">
    <property type="term" value="P:nucleoside metabolic process"/>
    <property type="evidence" value="ECO:0007669"/>
    <property type="project" value="InterPro"/>
</dbReference>
<dbReference type="AlphaFoldDB" id="A0A194AE02"/>
<comment type="function">
    <text evidence="1">Catalyzes the hydrolysis of futalosine (FL) to dehypoxanthine futalosine (DHFL) and hypoxanthine, a step in the biosynthesis of menaquinone (MK, vitamin K2).</text>
</comment>
<reference evidence="5" key="1">
    <citation type="submission" date="2016-06" db="EMBL/GenBank/DDBJ databases">
        <title>Draft genome sequence of Desulfoplanes formicivorans strain Pf12B.</title>
        <authorList>
            <person name="Watanabe M."/>
            <person name="Kojima H."/>
            <person name="Fukui M."/>
        </authorList>
    </citation>
    <scope>NUCLEOTIDE SEQUENCE [LARGE SCALE GENOMIC DNA]</scope>
    <source>
        <strain evidence="5">Pf12B</strain>
    </source>
</reference>
<evidence type="ECO:0000256" key="1">
    <source>
        <dbReference type="HAMAP-Rule" id="MF_00991"/>
    </source>
</evidence>
<protein>
    <recommendedName>
        <fullName evidence="1 2">Futalosine hydrolase</fullName>
        <shortName evidence="1">FL hydrolase</shortName>
        <ecNumber evidence="1 2">3.2.2.26</ecNumber>
    </recommendedName>
    <alternativeName>
        <fullName evidence="1">Futalosine nucleosidase</fullName>
    </alternativeName>
    <alternativeName>
        <fullName evidence="1">Menaquinone biosynthetic enzyme MqnB</fullName>
    </alternativeName>
</protein>
<proteinExistence type="inferred from homology"/>
<dbReference type="EMBL" id="BDFE01000015">
    <property type="protein sequence ID" value="GAU08307.1"/>
    <property type="molecule type" value="Genomic_DNA"/>
</dbReference>
<comment type="similarity">
    <text evidence="1">Belongs to the PNP/UDP phosphorylase family. Futalosine hydrolase subfamily.</text>
</comment>
<name>A0A194AE02_9BACT</name>
<dbReference type="EC" id="3.2.2.26" evidence="1 2"/>
<dbReference type="SUPFAM" id="SSF53167">
    <property type="entry name" value="Purine and uridine phosphorylases"/>
    <property type="match status" value="1"/>
</dbReference>
<dbReference type="GO" id="GO:0005829">
    <property type="term" value="C:cytosol"/>
    <property type="evidence" value="ECO:0007669"/>
    <property type="project" value="TreeGrafter"/>
</dbReference>